<dbReference type="AlphaFoldDB" id="A0A2P4XPC6"/>
<evidence type="ECO:0000259" key="1">
    <source>
        <dbReference type="PROSITE" id="PS50179"/>
    </source>
</evidence>
<name>A0A2P4XPC6_9STRA</name>
<dbReference type="EMBL" id="NCKW01009308">
    <property type="protein sequence ID" value="POM67349.1"/>
    <property type="molecule type" value="Genomic_DNA"/>
</dbReference>
<dbReference type="SUPFAM" id="SSF48464">
    <property type="entry name" value="ENTH/VHS domain"/>
    <property type="match status" value="1"/>
</dbReference>
<reference evidence="2 3" key="1">
    <citation type="journal article" date="2017" name="Genome Biol. Evol.">
        <title>Phytophthora megakarya and P. palmivora, closely related causal agents of cacao black pod rot, underwent increases in genome sizes and gene numbers by different mechanisms.</title>
        <authorList>
            <person name="Ali S.S."/>
            <person name="Shao J."/>
            <person name="Lary D.J."/>
            <person name="Kronmiller B."/>
            <person name="Shen D."/>
            <person name="Strem M.D."/>
            <person name="Amoako-Attah I."/>
            <person name="Akrofi A.Y."/>
            <person name="Begoude B.A."/>
            <person name="Ten Hoopen G.M."/>
            <person name="Coulibaly K."/>
            <person name="Kebe B.I."/>
            <person name="Melnick R.L."/>
            <person name="Guiltinan M.J."/>
            <person name="Tyler B.M."/>
            <person name="Meinhardt L.W."/>
            <person name="Bailey B.A."/>
        </authorList>
    </citation>
    <scope>NUCLEOTIDE SEQUENCE [LARGE SCALE GENOMIC DNA]</scope>
    <source>
        <strain evidence="3">sbr112.9</strain>
    </source>
</reference>
<dbReference type="PANTHER" id="PTHR45898">
    <property type="entry name" value="TOM1-LIKE PROTEIN"/>
    <property type="match status" value="1"/>
</dbReference>
<sequence length="147" mass="16734">MDAKMQAWRKKMPSTRQLTSTINQLVQQKSVAVLYTPTEVERIKQMTEMIAQATSDYEADEDWDRILRVVDALSNISNRAVLKESIRYLKLRLGDASSRVVILALTLTESVVKNCGDLVHQEIATESFMGEMEALHRLHANKRGRDS</sequence>
<dbReference type="SMART" id="SM00288">
    <property type="entry name" value="VHS"/>
    <property type="match status" value="1"/>
</dbReference>
<dbReference type="InterPro" id="IPR008942">
    <property type="entry name" value="ENTH_VHS"/>
</dbReference>
<comment type="caution">
    <text evidence="2">The sequence shown here is derived from an EMBL/GenBank/DDBJ whole genome shotgun (WGS) entry which is preliminary data.</text>
</comment>
<dbReference type="PANTHER" id="PTHR45898:SF4">
    <property type="entry name" value="TARGET OF MYB PROTEIN 1"/>
    <property type="match status" value="1"/>
</dbReference>
<dbReference type="GO" id="GO:0043328">
    <property type="term" value="P:protein transport to vacuole involved in ubiquitin-dependent protein catabolic process via the multivesicular body sorting pathway"/>
    <property type="evidence" value="ECO:0007669"/>
    <property type="project" value="InterPro"/>
</dbReference>
<dbReference type="OrthoDB" id="2018246at2759"/>
<dbReference type="GO" id="GO:0043130">
    <property type="term" value="F:ubiquitin binding"/>
    <property type="evidence" value="ECO:0007669"/>
    <property type="project" value="InterPro"/>
</dbReference>
<organism evidence="2 3">
    <name type="scientific">Phytophthora palmivora</name>
    <dbReference type="NCBI Taxonomy" id="4796"/>
    <lineage>
        <taxon>Eukaryota</taxon>
        <taxon>Sar</taxon>
        <taxon>Stramenopiles</taxon>
        <taxon>Oomycota</taxon>
        <taxon>Peronosporomycetes</taxon>
        <taxon>Peronosporales</taxon>
        <taxon>Peronosporaceae</taxon>
        <taxon>Phytophthora</taxon>
    </lineage>
</organism>
<evidence type="ECO:0000313" key="2">
    <source>
        <dbReference type="EMBL" id="POM67349.1"/>
    </source>
</evidence>
<dbReference type="InterPro" id="IPR002014">
    <property type="entry name" value="VHS_dom"/>
</dbReference>
<dbReference type="PROSITE" id="PS50179">
    <property type="entry name" value="VHS"/>
    <property type="match status" value="1"/>
</dbReference>
<dbReference type="Proteomes" id="UP000237271">
    <property type="component" value="Unassembled WGS sequence"/>
</dbReference>
<dbReference type="Gene3D" id="1.25.40.90">
    <property type="match status" value="1"/>
</dbReference>
<feature type="non-terminal residue" evidence="2">
    <location>
        <position position="147"/>
    </location>
</feature>
<feature type="domain" description="VHS" evidence="1">
    <location>
        <begin position="53"/>
        <end position="147"/>
    </location>
</feature>
<accession>A0A2P4XPC6</accession>
<proteinExistence type="predicted"/>
<keyword evidence="3" id="KW-1185">Reference proteome</keyword>
<evidence type="ECO:0000313" key="3">
    <source>
        <dbReference type="Proteomes" id="UP000237271"/>
    </source>
</evidence>
<dbReference type="Pfam" id="PF00790">
    <property type="entry name" value="VHS"/>
    <property type="match status" value="1"/>
</dbReference>
<dbReference type="CDD" id="cd03561">
    <property type="entry name" value="VHS"/>
    <property type="match status" value="1"/>
</dbReference>
<dbReference type="GO" id="GO:0035091">
    <property type="term" value="F:phosphatidylinositol binding"/>
    <property type="evidence" value="ECO:0007669"/>
    <property type="project" value="InterPro"/>
</dbReference>
<protein>
    <submittedName>
        <fullName evidence="2">STAM like protein Hse1</fullName>
    </submittedName>
</protein>
<gene>
    <name evidence="2" type="ORF">PHPALM_16675</name>
</gene>
<dbReference type="InterPro" id="IPR044836">
    <property type="entry name" value="TOL_plant"/>
</dbReference>